<dbReference type="Pfam" id="PF05024">
    <property type="entry name" value="Gpi1"/>
    <property type="match status" value="1"/>
</dbReference>
<protein>
    <recommendedName>
        <fullName evidence="5">Phosphatidylinositol glycan, class Q</fullName>
    </recommendedName>
</protein>
<dbReference type="VEuPathDB" id="FungiDB:TREMEDRAFT_65341"/>
<keyword evidence="4" id="KW-1185">Reference proteome</keyword>
<evidence type="ECO:0000256" key="2">
    <source>
        <dbReference type="SAM" id="Phobius"/>
    </source>
</evidence>
<organism evidence="3 4">
    <name type="scientific">Tremella mesenterica</name>
    <name type="common">Jelly fungus</name>
    <dbReference type="NCBI Taxonomy" id="5217"/>
    <lineage>
        <taxon>Eukaryota</taxon>
        <taxon>Fungi</taxon>
        <taxon>Dikarya</taxon>
        <taxon>Basidiomycota</taxon>
        <taxon>Agaricomycotina</taxon>
        <taxon>Tremellomycetes</taxon>
        <taxon>Tremellales</taxon>
        <taxon>Tremellaceae</taxon>
        <taxon>Tremella</taxon>
    </lineage>
</organism>
<dbReference type="EMBL" id="SDIL01000028">
    <property type="protein sequence ID" value="RXK39660.1"/>
    <property type="molecule type" value="Genomic_DNA"/>
</dbReference>
<accession>A0A4Q1BPC9</accession>
<dbReference type="PANTHER" id="PTHR21329">
    <property type="entry name" value="PHOSPHATIDYLINOSITOL N-ACETYLGLUCOSAMINYLTRANSFERASE SUBUNIT Q-RELATED"/>
    <property type="match status" value="1"/>
</dbReference>
<proteinExistence type="predicted"/>
<keyword evidence="2" id="KW-0472">Membrane</keyword>
<sequence>MRVFWPKSIQVETGVVIGWKTPDALLCVITIVSVVPQRVVDHLPTISHKPEVLGEVLNDSEADEDETNDNFKSSGPPTKNDYKSGGRLKMRIGKDGRISTSEPIIVEMICFTPPDPTRLRYLSLRPRGMSNGRGASVDFYGGSIAKTVLTKVEREEQLCRMEMEKQDEYGVASLSSGGIENIIPLLNRTFLAQKEIQALDHNRPSGKPSRFLTFGMELLRPVRLSMLPLRILAGWFVFLSESNMLGRKSGSLRQHSATVEQICLRLGQQSSASEKFKQAMKTDVDVGNDLILGYTLRNMLLLSKPVLITAIPALFQQHGIRTIISILKWLDDWPVGLKLNTPLSNFFCSTFTSFISQWGNFLTPLLIEYTEKTVDILSLGSLGGLTISSCMISDLLKLLFVHMEGCYWFMSKLCGWQIESLSGLWNLFRGKRWNVLRQRTDSYAYDIDQLFLGSMLFTVSAFLFPTVLTYSALFFTIHLSLVVIQKGLSMAVLALNAFPLFEVMLSFKEPSRLPGGITFALRRPVPSRRSEGLILPHLELKNAPRSLKDIIFRAS</sequence>
<evidence type="ECO:0000313" key="3">
    <source>
        <dbReference type="EMBL" id="RXK39660.1"/>
    </source>
</evidence>
<dbReference type="FunCoup" id="A0A4Q1BPC9">
    <property type="interactions" value="158"/>
</dbReference>
<dbReference type="GO" id="GO:0006506">
    <property type="term" value="P:GPI anchor biosynthetic process"/>
    <property type="evidence" value="ECO:0007669"/>
    <property type="project" value="InterPro"/>
</dbReference>
<keyword evidence="2" id="KW-0812">Transmembrane</keyword>
<evidence type="ECO:0000256" key="1">
    <source>
        <dbReference type="SAM" id="MobiDB-lite"/>
    </source>
</evidence>
<dbReference type="Proteomes" id="UP000289152">
    <property type="component" value="Unassembled WGS sequence"/>
</dbReference>
<dbReference type="OrthoDB" id="70250at2759"/>
<evidence type="ECO:0000313" key="4">
    <source>
        <dbReference type="Proteomes" id="UP000289152"/>
    </source>
</evidence>
<dbReference type="AlphaFoldDB" id="A0A4Q1BPC9"/>
<dbReference type="GO" id="GO:0016020">
    <property type="term" value="C:membrane"/>
    <property type="evidence" value="ECO:0007669"/>
    <property type="project" value="InterPro"/>
</dbReference>
<dbReference type="STRING" id="5217.A0A4Q1BPC9"/>
<dbReference type="InterPro" id="IPR007720">
    <property type="entry name" value="PigQ/GPI1"/>
</dbReference>
<comment type="caution">
    <text evidence="3">The sequence shown here is derived from an EMBL/GenBank/DDBJ whole genome shotgun (WGS) entry which is preliminary data.</text>
</comment>
<dbReference type="InParanoid" id="A0A4Q1BPC9"/>
<dbReference type="PANTHER" id="PTHR21329:SF3">
    <property type="entry name" value="PHOSPHATIDYLINOSITOL N-ACETYLGLUCOSAMINYLTRANSFERASE SUBUNIT Q"/>
    <property type="match status" value="1"/>
</dbReference>
<evidence type="ECO:0008006" key="5">
    <source>
        <dbReference type="Google" id="ProtNLM"/>
    </source>
</evidence>
<name>A0A4Q1BPC9_TREME</name>
<feature type="region of interest" description="Disordered" evidence="1">
    <location>
        <begin position="60"/>
        <end position="87"/>
    </location>
</feature>
<keyword evidence="2" id="KW-1133">Transmembrane helix</keyword>
<feature type="transmembrane region" description="Helical" evidence="2">
    <location>
        <begin position="449"/>
        <end position="475"/>
    </location>
</feature>
<gene>
    <name evidence="3" type="ORF">M231_03014</name>
</gene>
<dbReference type="GO" id="GO:0005783">
    <property type="term" value="C:endoplasmic reticulum"/>
    <property type="evidence" value="ECO:0007669"/>
    <property type="project" value="TreeGrafter"/>
</dbReference>
<reference evidence="3 4" key="1">
    <citation type="submission" date="2016-06" db="EMBL/GenBank/DDBJ databases">
        <title>Evolution of pathogenesis and genome organization in the Tremellales.</title>
        <authorList>
            <person name="Cuomo C."/>
            <person name="Litvintseva A."/>
            <person name="Heitman J."/>
            <person name="Chen Y."/>
            <person name="Sun S."/>
            <person name="Springer D."/>
            <person name="Dromer F."/>
            <person name="Young S."/>
            <person name="Zeng Q."/>
            <person name="Chapman S."/>
            <person name="Gujja S."/>
            <person name="Saif S."/>
            <person name="Birren B."/>
        </authorList>
    </citation>
    <scope>NUCLEOTIDE SEQUENCE [LARGE SCALE GENOMIC DNA]</scope>
    <source>
        <strain evidence="3 4">ATCC 28783</strain>
    </source>
</reference>